<keyword evidence="2" id="KW-1133">Transmembrane helix</keyword>
<dbReference type="EMBL" id="MT375016">
    <property type="protein sequence ID" value="QSE34017.1"/>
    <property type="molecule type" value="Genomic_DNA"/>
</dbReference>
<proteinExistence type="predicted"/>
<organism evidence="3">
    <name type="scientific">Coniophora puteana</name>
    <dbReference type="NCBI Taxonomy" id="80637"/>
    <lineage>
        <taxon>Eukaryota</taxon>
        <taxon>Fungi</taxon>
        <taxon>Dikarya</taxon>
        <taxon>Basidiomycota</taxon>
        <taxon>Agaricomycotina</taxon>
        <taxon>Agaricomycetes</taxon>
        <taxon>Agaricomycetidae</taxon>
        <taxon>Boletales</taxon>
        <taxon>Coniophorineae</taxon>
        <taxon>Coniophoraceae</taxon>
        <taxon>Coniophora</taxon>
    </lineage>
</organism>
<feature type="compositionally biased region" description="Basic and acidic residues" evidence="1">
    <location>
        <begin position="313"/>
        <end position="323"/>
    </location>
</feature>
<name>A0A896Z9R1_9AGAM</name>
<geneLocation type="mitochondrion" evidence="3"/>
<evidence type="ECO:0000313" key="3">
    <source>
        <dbReference type="EMBL" id="QSE34017.1"/>
    </source>
</evidence>
<dbReference type="AlphaFoldDB" id="A0A896Z9R1"/>
<feature type="transmembrane region" description="Helical" evidence="2">
    <location>
        <begin position="133"/>
        <end position="152"/>
    </location>
</feature>
<feature type="transmembrane region" description="Helical" evidence="2">
    <location>
        <begin position="107"/>
        <end position="127"/>
    </location>
</feature>
<protein>
    <submittedName>
        <fullName evidence="3">Uncharacterized protein</fullName>
    </submittedName>
</protein>
<keyword evidence="2" id="KW-0812">Transmembrane</keyword>
<evidence type="ECO:0000256" key="2">
    <source>
        <dbReference type="SAM" id="Phobius"/>
    </source>
</evidence>
<gene>
    <name evidence="3" type="primary">orf323</name>
</gene>
<sequence>MLPFNPILRITSYAVRFVVSHTRLPAIFQLLAPQLMLLLNDHIRRQGLLTTLTTFYGINRVIANRGSIAQVANLARANPIVTASVMNVLSGEWTKIISYKSIINKYFYLYTIGIVISSFPTITLKALKFTFGLLFASLGVCFSETLSSISILRDLSRYYLEFIQNNFDLKIFRSNNNYTTSEVLPFEDIVEEDKNRTLSLAAIIVLGIVFVTLSLVVADHYFPETIDKVAPINSYVDFVKMQTKNIYSYFMSFCPKGENAPDFGDEENIKRADFVKRFRANPEYTDPFEAKISTPDPAHLKNPTAHSPTISEMSDRTIKGKGK</sequence>
<evidence type="ECO:0000256" key="1">
    <source>
        <dbReference type="SAM" id="MobiDB-lite"/>
    </source>
</evidence>
<accession>A0A896Z9R1</accession>
<keyword evidence="2" id="KW-0472">Membrane</keyword>
<feature type="region of interest" description="Disordered" evidence="1">
    <location>
        <begin position="286"/>
        <end position="323"/>
    </location>
</feature>
<keyword evidence="3" id="KW-0496">Mitochondrion</keyword>
<feature type="transmembrane region" description="Helical" evidence="2">
    <location>
        <begin position="198"/>
        <end position="218"/>
    </location>
</feature>
<reference evidence="3" key="1">
    <citation type="journal article" date="2020" name="Comput. Struct. Biotechnol. J.">
        <title>The mitogenomes of two saprophytic Boletales species (Coniophora) reveals intron dynamics and accumulation of plasmid-derived and non-conserved genes.</title>
        <authorList>
            <person name="Wu P."/>
            <person name="Bao Z."/>
            <person name="Tu W."/>
            <person name="Li L."/>
            <person name="Xiong C."/>
            <person name="Jin X."/>
            <person name="Li P."/>
            <person name="Gui M."/>
            <person name="Huang W."/>
            <person name="Li Q."/>
        </authorList>
    </citation>
    <scope>NUCLEOTIDE SEQUENCE</scope>
</reference>